<dbReference type="InterPro" id="IPR013083">
    <property type="entry name" value="Znf_RING/FYVE/PHD"/>
</dbReference>
<dbReference type="EMBL" id="MPUH01000882">
    <property type="protein sequence ID" value="OMJ72671.1"/>
    <property type="molecule type" value="Genomic_DNA"/>
</dbReference>
<evidence type="ECO:0000313" key="6">
    <source>
        <dbReference type="EMBL" id="OMJ72671.1"/>
    </source>
</evidence>
<evidence type="ECO:0000256" key="1">
    <source>
        <dbReference type="ARBA" id="ARBA00022723"/>
    </source>
</evidence>
<evidence type="ECO:0000256" key="4">
    <source>
        <dbReference type="PROSITE-ProRule" id="PRU00175"/>
    </source>
</evidence>
<gene>
    <name evidence="6" type="ORF">SteCoe_28840</name>
</gene>
<evidence type="ECO:0000313" key="7">
    <source>
        <dbReference type="Proteomes" id="UP000187209"/>
    </source>
</evidence>
<accession>A0A1R2B7C8</accession>
<dbReference type="PROSITE" id="PS00518">
    <property type="entry name" value="ZF_RING_1"/>
    <property type="match status" value="1"/>
</dbReference>
<proteinExistence type="predicted"/>
<evidence type="ECO:0000256" key="2">
    <source>
        <dbReference type="ARBA" id="ARBA00022771"/>
    </source>
</evidence>
<dbReference type="SUPFAM" id="SSF57850">
    <property type="entry name" value="RING/U-box"/>
    <property type="match status" value="1"/>
</dbReference>
<organism evidence="6 7">
    <name type="scientific">Stentor coeruleus</name>
    <dbReference type="NCBI Taxonomy" id="5963"/>
    <lineage>
        <taxon>Eukaryota</taxon>
        <taxon>Sar</taxon>
        <taxon>Alveolata</taxon>
        <taxon>Ciliophora</taxon>
        <taxon>Postciliodesmatophora</taxon>
        <taxon>Heterotrichea</taxon>
        <taxon>Heterotrichida</taxon>
        <taxon>Stentoridae</taxon>
        <taxon>Stentor</taxon>
    </lineage>
</organism>
<dbReference type="GO" id="GO:0008270">
    <property type="term" value="F:zinc ion binding"/>
    <property type="evidence" value="ECO:0007669"/>
    <property type="project" value="UniProtKB-KW"/>
</dbReference>
<keyword evidence="7" id="KW-1185">Reference proteome</keyword>
<keyword evidence="2 4" id="KW-0863">Zinc-finger</keyword>
<evidence type="ECO:0000259" key="5">
    <source>
        <dbReference type="PROSITE" id="PS50089"/>
    </source>
</evidence>
<keyword evidence="1" id="KW-0479">Metal-binding</keyword>
<dbReference type="Gene3D" id="3.30.40.10">
    <property type="entry name" value="Zinc/RING finger domain, C3HC4 (zinc finger)"/>
    <property type="match status" value="1"/>
</dbReference>
<feature type="domain" description="RING-type" evidence="5">
    <location>
        <begin position="4"/>
        <end position="47"/>
    </location>
</feature>
<dbReference type="InterPro" id="IPR017907">
    <property type="entry name" value="Znf_RING_CS"/>
</dbReference>
<comment type="caution">
    <text evidence="6">The sequence shown here is derived from an EMBL/GenBank/DDBJ whole genome shotgun (WGS) entry which is preliminary data.</text>
</comment>
<dbReference type="OrthoDB" id="306803at2759"/>
<dbReference type="PROSITE" id="PS50089">
    <property type="entry name" value="ZF_RING_2"/>
    <property type="match status" value="1"/>
</dbReference>
<keyword evidence="3" id="KW-0862">Zinc</keyword>
<name>A0A1R2B7C8_9CILI</name>
<evidence type="ECO:0000256" key="3">
    <source>
        <dbReference type="ARBA" id="ARBA00022833"/>
    </source>
</evidence>
<dbReference type="InterPro" id="IPR001841">
    <property type="entry name" value="Znf_RING"/>
</dbReference>
<sequence>MNICYKCKLPYDSEIRIPKILPCGHGLCIICIEKLFKKGLLMCPKDNIIHQISLEDISTNYVVLEAIDIGNPFEIIKCTNGHEMNILVQTEKEKMKCSVCKKYSDSYYQCVPCLDQICIKCCEWINTTAPNSYRLRCSEGHYLRETLNAEVFYQSIRPHKKHNFFLCDGCLTKTNGRSLQCRQCKLDYCISCVEKYRNLDKNIELLFCSKKNYEGFFGMIIGKYELCNQRLVWRNQNTNFKCFSCGSFFNKSGSFICKECSIAYCISCANKLIP</sequence>
<dbReference type="AlphaFoldDB" id="A0A1R2B7C8"/>
<reference evidence="6 7" key="1">
    <citation type="submission" date="2016-11" db="EMBL/GenBank/DDBJ databases">
        <title>The macronuclear genome of Stentor coeruleus: a giant cell with tiny introns.</title>
        <authorList>
            <person name="Slabodnick M."/>
            <person name="Ruby J.G."/>
            <person name="Reiff S.B."/>
            <person name="Swart E.C."/>
            <person name="Gosai S."/>
            <person name="Prabakaran S."/>
            <person name="Witkowska E."/>
            <person name="Larue G.E."/>
            <person name="Fisher S."/>
            <person name="Freeman R.M."/>
            <person name="Gunawardena J."/>
            <person name="Chu W."/>
            <person name="Stover N.A."/>
            <person name="Gregory B.D."/>
            <person name="Nowacki M."/>
            <person name="Derisi J."/>
            <person name="Roy S.W."/>
            <person name="Marshall W.F."/>
            <person name="Sood P."/>
        </authorList>
    </citation>
    <scope>NUCLEOTIDE SEQUENCE [LARGE SCALE GENOMIC DNA]</scope>
    <source>
        <strain evidence="6">WM001</strain>
    </source>
</reference>
<dbReference type="Proteomes" id="UP000187209">
    <property type="component" value="Unassembled WGS sequence"/>
</dbReference>
<protein>
    <recommendedName>
        <fullName evidence="5">RING-type domain-containing protein</fullName>
    </recommendedName>
</protein>